<dbReference type="Proteomes" id="UP000295257">
    <property type="component" value="Unassembled WGS sequence"/>
</dbReference>
<name>A0A4R5NEL3_9LACO</name>
<evidence type="ECO:0000313" key="1">
    <source>
        <dbReference type="EMBL" id="TDG71694.1"/>
    </source>
</evidence>
<keyword evidence="2" id="KW-1185">Reference proteome</keyword>
<proteinExistence type="predicted"/>
<evidence type="ECO:0000313" key="2">
    <source>
        <dbReference type="Proteomes" id="UP000295257"/>
    </source>
</evidence>
<dbReference type="EMBL" id="PUFN01000019">
    <property type="protein sequence ID" value="TDG71694.1"/>
    <property type="molecule type" value="Genomic_DNA"/>
</dbReference>
<sequence>MKRFDQEILLSTTRTDDDKVGHPFLIQNTFYDRHGEIKKRTLEIDPKSDAYEYFYIQFSSDRYQPDQYRLILRLDSFKCGGIDYAEAVKGKIDQMISLGESINEQLKKEGWIEFK</sequence>
<accession>A0A4R5NEL3</accession>
<gene>
    <name evidence="1" type="ORF">C5L30_002274</name>
</gene>
<comment type="caution">
    <text evidence="1">The sequence shown here is derived from an EMBL/GenBank/DDBJ whole genome shotgun (WGS) entry which is preliminary data.</text>
</comment>
<dbReference type="AlphaFoldDB" id="A0A4R5NEL3"/>
<reference evidence="1 2" key="1">
    <citation type="journal article" date="2019" name="Appl. Microbiol. Biotechnol.">
        <title>Uncovering carbohydrate metabolism through a genotype-phenotype association study of 56 lactic acid bacteria genomes.</title>
        <authorList>
            <person name="Buron-Moles G."/>
            <person name="Chailyan A."/>
            <person name="Dolejs I."/>
            <person name="Forster J."/>
            <person name="Miks M.H."/>
        </authorList>
    </citation>
    <scope>NUCLEOTIDE SEQUENCE [LARGE SCALE GENOMIC DNA]</scope>
    <source>
        <strain evidence="1 2">ATCC 29644</strain>
    </source>
</reference>
<protein>
    <submittedName>
        <fullName evidence="1">Uncharacterized protein</fullName>
    </submittedName>
</protein>
<dbReference type="RefSeq" id="WP_099240428.1">
    <property type="nucleotide sequence ID" value="NZ_PUFN01000019.1"/>
</dbReference>
<organism evidence="1 2">
    <name type="scientific">Companilactobacillus farciminis</name>
    <dbReference type="NCBI Taxonomy" id="1612"/>
    <lineage>
        <taxon>Bacteria</taxon>
        <taxon>Bacillati</taxon>
        <taxon>Bacillota</taxon>
        <taxon>Bacilli</taxon>
        <taxon>Lactobacillales</taxon>
        <taxon>Lactobacillaceae</taxon>
        <taxon>Companilactobacillus</taxon>
    </lineage>
</organism>